<reference evidence="2" key="1">
    <citation type="submission" date="2014-09" db="EMBL/GenBank/DDBJ databases">
        <authorList>
            <person name="Mudge J."/>
            <person name="Ramaraj T."/>
            <person name="Lindquist I.E."/>
            <person name="Bharti A.K."/>
            <person name="Sundararajan A."/>
            <person name="Cameron C.T."/>
            <person name="Woodward J.E."/>
            <person name="May G.D."/>
            <person name="Brubaker C."/>
            <person name="Broadhvest J."/>
            <person name="Wilkins T.A."/>
        </authorList>
    </citation>
    <scope>NUCLEOTIDE SEQUENCE</scope>
    <source>
        <strain evidence="2">cv. AKA8401</strain>
    </source>
</reference>
<dbReference type="Proteomes" id="UP000032142">
    <property type="component" value="Unassembled WGS sequence"/>
</dbReference>
<sequence>MCCREEFSPDG</sequence>
<comment type="caution">
    <text evidence="1">The sequence shown here is derived from an EMBL/GenBank/DDBJ whole genome shotgun (WGS) entry which is preliminary data.</text>
</comment>
<keyword evidence="2" id="KW-1185">Reference proteome</keyword>
<proteinExistence type="predicted"/>
<evidence type="ECO:0000313" key="2">
    <source>
        <dbReference type="Proteomes" id="UP000032142"/>
    </source>
</evidence>
<gene>
    <name evidence="1" type="ORF">F383_32527</name>
</gene>
<organism evidence="1 2">
    <name type="scientific">Gossypium arboreum</name>
    <name type="common">Tree cotton</name>
    <name type="synonym">Gossypium nanking</name>
    <dbReference type="NCBI Taxonomy" id="29729"/>
    <lineage>
        <taxon>Eukaryota</taxon>
        <taxon>Viridiplantae</taxon>
        <taxon>Streptophyta</taxon>
        <taxon>Embryophyta</taxon>
        <taxon>Tracheophyta</taxon>
        <taxon>Spermatophyta</taxon>
        <taxon>Magnoliopsida</taxon>
        <taxon>eudicotyledons</taxon>
        <taxon>Gunneridae</taxon>
        <taxon>Pentapetalae</taxon>
        <taxon>rosids</taxon>
        <taxon>malvids</taxon>
        <taxon>Malvales</taxon>
        <taxon>Malvaceae</taxon>
        <taxon>Malvoideae</taxon>
        <taxon>Gossypium</taxon>
    </lineage>
</organism>
<protein>
    <submittedName>
        <fullName evidence="1">Uncharacterized protein</fullName>
    </submittedName>
</protein>
<dbReference type="EMBL" id="JRRC01450318">
    <property type="protein sequence ID" value="KHG06363.1"/>
    <property type="molecule type" value="Genomic_DNA"/>
</dbReference>
<evidence type="ECO:0000313" key="1">
    <source>
        <dbReference type="EMBL" id="KHG06363.1"/>
    </source>
</evidence>
<name>A0A0B0MWA3_GOSAR</name>
<accession>A0A0B0MWA3</accession>